<dbReference type="InterPro" id="IPR016040">
    <property type="entry name" value="NAD(P)-bd_dom"/>
</dbReference>
<dbReference type="Proteomes" id="UP000465031">
    <property type="component" value="Chromosome"/>
</dbReference>
<dbReference type="PANTHER" id="PTHR43162">
    <property type="match status" value="1"/>
</dbReference>
<reference evidence="5" key="3">
    <citation type="submission" date="2019-12" db="EMBL/GenBank/DDBJ databases">
        <title>Complete and draft genome sequences of new strains and members of some known species of the genus Rathayibacter isolated from plants.</title>
        <authorList>
            <person name="Tarlachkov S.V."/>
            <person name="Starodumova I.P."/>
            <person name="Dorofeeva L.V."/>
            <person name="Prisyazhnaya N.V."/>
            <person name="Leyn S."/>
            <person name="Zlamal J."/>
            <person name="Elan M."/>
            <person name="Osterman A.L."/>
            <person name="Nadler S."/>
            <person name="Subbotin S.A."/>
            <person name="Evtushenko L.I."/>
        </authorList>
    </citation>
    <scope>NUCLEOTIDE SEQUENCE [LARGE SCALE GENOMIC DNA]</scope>
    <source>
        <strain evidence="5">VKM Ac-2761</strain>
    </source>
</reference>
<organism evidence="2 4">
    <name type="scientific">Rathayibacter tanaceti</name>
    <dbReference type="NCBI Taxonomy" id="1671680"/>
    <lineage>
        <taxon>Bacteria</taxon>
        <taxon>Bacillati</taxon>
        <taxon>Actinomycetota</taxon>
        <taxon>Actinomycetes</taxon>
        <taxon>Micrococcales</taxon>
        <taxon>Microbacteriaceae</taxon>
        <taxon>Rathayibacter</taxon>
    </lineage>
</organism>
<evidence type="ECO:0000313" key="2">
    <source>
        <dbReference type="EMBL" id="KZX22323.1"/>
    </source>
</evidence>
<accession>A0A166IFZ5</accession>
<dbReference type="GO" id="GO:0003955">
    <property type="term" value="F:NAD(P)H dehydrogenase (quinone) activity"/>
    <property type="evidence" value="ECO:0007669"/>
    <property type="project" value="UniProtKB-EC"/>
</dbReference>
<dbReference type="Pfam" id="PF13460">
    <property type="entry name" value="NAD_binding_10"/>
    <property type="match status" value="1"/>
</dbReference>
<dbReference type="EMBL" id="LIIN01000010">
    <property type="protein sequence ID" value="KZX22323.1"/>
    <property type="molecule type" value="Genomic_DNA"/>
</dbReference>
<name>A0A166IFZ5_9MICO</name>
<reference evidence="3" key="2">
    <citation type="submission" date="2019-12" db="EMBL/GenBank/DDBJ databases">
        <title>Complete and Draft Genome Sequences of New Strains and Members of Some Known Species of the Genus Rathayibacter isolated from Plants.</title>
        <authorList>
            <person name="Tarlachkov S.V."/>
            <person name="Starodumova I.P."/>
            <person name="Dorofeeva L.V."/>
            <person name="Prisyazhnaya N.V."/>
            <person name="Leyn S.A."/>
            <person name="Zlamal J.E."/>
            <person name="Elane M.L."/>
            <person name="Osterman A.L."/>
            <person name="Nadler S.A."/>
            <person name="Subbotin S.A."/>
            <person name="Evtushenko L.I."/>
        </authorList>
    </citation>
    <scope>NUCLEOTIDE SEQUENCE</scope>
    <source>
        <strain evidence="3">VKM Ac-2761</strain>
    </source>
</reference>
<dbReference type="AlphaFoldDB" id="A0A166IFZ5"/>
<dbReference type="Proteomes" id="UP000076717">
    <property type="component" value="Unassembled WGS sequence"/>
</dbReference>
<evidence type="ECO:0000313" key="3">
    <source>
        <dbReference type="EMBL" id="QHC56145.1"/>
    </source>
</evidence>
<dbReference type="EC" id="1.6.5.2" evidence="2"/>
<dbReference type="EMBL" id="CP047186">
    <property type="protein sequence ID" value="QHC56145.1"/>
    <property type="molecule type" value="Genomic_DNA"/>
</dbReference>
<evidence type="ECO:0000259" key="1">
    <source>
        <dbReference type="Pfam" id="PF13460"/>
    </source>
</evidence>
<dbReference type="Gene3D" id="3.40.50.720">
    <property type="entry name" value="NAD(P)-binding Rossmann-like Domain"/>
    <property type="match status" value="1"/>
</dbReference>
<sequence length="292" mass="30865">MNDLSPPKLIAVAGATGKVGSVIVEGLAGGGVAVRSLSRTPSGPDTTNRQITNVQIDYEDPASIASAVDGASVLVISLGSSDDQARQEIALIDAAVNAGVEHLVKVSSWSWPSQIHPLDWHLQVENHLSTVDIGYSLLRPMTFTAVIGAQAQLIKNNLWGGAAGTRHANLIDVRDVGDVATRLILSGEASGPVRRAYHLTGPDGLTVDAIAEHISRAIGRTVTYTHRTPDEQRAALLSLGMSEWTVELIIGIDVESFASGASTERTSTVADVLGRAPRSIPDWITENAELFQ</sequence>
<gene>
    <name evidence="2" type="primary">qorB_1</name>
    <name evidence="2" type="ORF">ACH61_00564</name>
    <name evidence="3" type="ORF">GSU10_11220</name>
</gene>
<dbReference type="OrthoDB" id="5180065at2"/>
<protein>
    <submittedName>
        <fullName evidence="3">NmrA family NAD(P)-binding protein</fullName>
    </submittedName>
    <submittedName>
        <fullName evidence="2">Quinone oxidoreductase 2</fullName>
        <ecNumber evidence="2">1.6.5.2</ecNumber>
    </submittedName>
</protein>
<dbReference type="SUPFAM" id="SSF51735">
    <property type="entry name" value="NAD(P)-binding Rossmann-fold domains"/>
    <property type="match status" value="1"/>
</dbReference>
<dbReference type="InterPro" id="IPR051604">
    <property type="entry name" value="Ergot_Alk_Oxidoreductase"/>
</dbReference>
<dbReference type="KEGG" id="rte:GSU10_11220"/>
<dbReference type="PANTHER" id="PTHR43162:SF1">
    <property type="entry name" value="PRESTALK A DIFFERENTIATION PROTEIN A"/>
    <property type="match status" value="1"/>
</dbReference>
<dbReference type="RefSeq" id="WP_068208236.1">
    <property type="nucleotide sequence ID" value="NZ_CP047186.1"/>
</dbReference>
<keyword evidence="2" id="KW-0560">Oxidoreductase</keyword>
<proteinExistence type="predicted"/>
<feature type="domain" description="NAD(P)-binding" evidence="1">
    <location>
        <begin position="14"/>
        <end position="182"/>
    </location>
</feature>
<evidence type="ECO:0000313" key="4">
    <source>
        <dbReference type="Proteomes" id="UP000076717"/>
    </source>
</evidence>
<evidence type="ECO:0000313" key="5">
    <source>
        <dbReference type="Proteomes" id="UP000465031"/>
    </source>
</evidence>
<dbReference type="Gene3D" id="3.90.25.10">
    <property type="entry name" value="UDP-galactose 4-epimerase, domain 1"/>
    <property type="match status" value="1"/>
</dbReference>
<reference evidence="2 4" key="1">
    <citation type="submission" date="2015-08" db="EMBL/GenBank/DDBJ databases">
        <title>Draft Genome Sequence of Rathayibacter sp. Strain VKM Ac-2596 Isolated from Leaf Gall Induced by Plant-Parasitic Nematodes.</title>
        <authorList>
            <person name="Vasilenko O.V."/>
            <person name="Starodumova I.P."/>
            <person name="Tarlachkov S.V."/>
            <person name="Dorofeeva L.V."/>
            <person name="Evtushenko L.I."/>
        </authorList>
    </citation>
    <scope>NUCLEOTIDE SEQUENCE [LARGE SCALE GENOMIC DNA]</scope>
    <source>
        <strain evidence="2 4">VKM Ac-2596</strain>
    </source>
</reference>
<keyword evidence="4" id="KW-1185">Reference proteome</keyword>
<dbReference type="InterPro" id="IPR036291">
    <property type="entry name" value="NAD(P)-bd_dom_sf"/>
</dbReference>